<dbReference type="InterPro" id="IPR009414">
    <property type="entry name" value="DUF1064"/>
</dbReference>
<feature type="compositionally biased region" description="Basic residues" evidence="1">
    <location>
        <begin position="15"/>
        <end position="24"/>
    </location>
</feature>
<dbReference type="RefSeq" id="WP_230056967.1">
    <property type="nucleotide sequence ID" value="NZ_CAJHOE010000002.1"/>
</dbReference>
<dbReference type="Proteomes" id="UP000789359">
    <property type="component" value="Unassembled WGS sequence"/>
</dbReference>
<evidence type="ECO:0000313" key="2">
    <source>
        <dbReference type="EMBL" id="CAD7288245.1"/>
    </source>
</evidence>
<gene>
    <name evidence="2" type="ORF">LMG8286_01213</name>
</gene>
<dbReference type="Pfam" id="PF06356">
    <property type="entry name" value="DUF1064"/>
    <property type="match status" value="1"/>
</dbReference>
<evidence type="ECO:0000256" key="1">
    <source>
        <dbReference type="SAM" id="MobiDB-lite"/>
    </source>
</evidence>
<reference evidence="2 3" key="1">
    <citation type="submission" date="2020-11" db="EMBL/GenBank/DDBJ databases">
        <authorList>
            <person name="Peeters C."/>
        </authorList>
    </citation>
    <scope>NUCLEOTIDE SEQUENCE [LARGE SCALE GENOMIC DNA]</scope>
    <source>
        <strain evidence="2 3">LMG 8286</strain>
    </source>
</reference>
<name>A0ABM8Q5T7_9BACT</name>
<accession>A0ABM8Q5T7</accession>
<organism evidence="2 3">
    <name type="scientific">Campylobacter suis</name>
    <dbReference type="NCBI Taxonomy" id="2790657"/>
    <lineage>
        <taxon>Bacteria</taxon>
        <taxon>Pseudomonadati</taxon>
        <taxon>Campylobacterota</taxon>
        <taxon>Epsilonproteobacteria</taxon>
        <taxon>Campylobacterales</taxon>
        <taxon>Campylobacteraceae</taxon>
        <taxon>Campylobacter</taxon>
    </lineage>
</organism>
<protein>
    <recommendedName>
        <fullName evidence="4">DUF1064 domain-containing protein</fullName>
    </recommendedName>
</protein>
<evidence type="ECO:0000313" key="3">
    <source>
        <dbReference type="Proteomes" id="UP000789359"/>
    </source>
</evidence>
<keyword evidence="3" id="KW-1185">Reference proteome</keyword>
<dbReference type="EMBL" id="CAJHOE010000002">
    <property type="protein sequence ID" value="CAD7288245.1"/>
    <property type="molecule type" value="Genomic_DNA"/>
</dbReference>
<sequence length="126" mass="14823">MRYYKGLTKQTGKALQKKKHKYNARKTNDYDSAKEAKRAKELELFLKQGLIKELQKQVRFELQPKFTAQGKSERAITYIADFVYTQNGETIIEDVKGYKTKEYLIKRKLLLKLIADGKIKAEFREV</sequence>
<comment type="caution">
    <text evidence="2">The sequence shown here is derived from an EMBL/GenBank/DDBJ whole genome shotgun (WGS) entry which is preliminary data.</text>
</comment>
<proteinExistence type="predicted"/>
<feature type="region of interest" description="Disordered" evidence="1">
    <location>
        <begin position="1"/>
        <end position="33"/>
    </location>
</feature>
<evidence type="ECO:0008006" key="4">
    <source>
        <dbReference type="Google" id="ProtNLM"/>
    </source>
</evidence>